<dbReference type="EMBL" id="QGHB01000001">
    <property type="protein sequence ID" value="PWK91550.1"/>
    <property type="molecule type" value="Genomic_DNA"/>
</dbReference>
<sequence length="76" mass="8390">MLLPGSPLLVHELAAKRVICGLNGEMGNKSPSLNVVYVLLLRLKHGPGAGRVFPFRAHGPGTIWHTHVRRSKTRSW</sequence>
<dbReference type="AlphaFoldDB" id="A0A316IFQ4"/>
<evidence type="ECO:0000313" key="2">
    <source>
        <dbReference type="Proteomes" id="UP000246005"/>
    </source>
</evidence>
<organism evidence="1 2">
    <name type="scientific">Lentzea atacamensis</name>
    <dbReference type="NCBI Taxonomy" id="531938"/>
    <lineage>
        <taxon>Bacteria</taxon>
        <taxon>Bacillati</taxon>
        <taxon>Actinomycetota</taxon>
        <taxon>Actinomycetes</taxon>
        <taxon>Pseudonocardiales</taxon>
        <taxon>Pseudonocardiaceae</taxon>
        <taxon>Lentzea</taxon>
    </lineage>
</organism>
<gene>
    <name evidence="1" type="ORF">C8D88_1011588</name>
</gene>
<reference evidence="1 2" key="1">
    <citation type="submission" date="2018-05" db="EMBL/GenBank/DDBJ databases">
        <title>Genomic Encyclopedia of Type Strains, Phase IV (KMG-IV): sequencing the most valuable type-strain genomes for metagenomic binning, comparative biology and taxonomic classification.</title>
        <authorList>
            <person name="Goeker M."/>
        </authorList>
    </citation>
    <scope>NUCLEOTIDE SEQUENCE [LARGE SCALE GENOMIC DNA]</scope>
    <source>
        <strain evidence="1 2">DSM 45480</strain>
    </source>
</reference>
<accession>A0A316IFQ4</accession>
<comment type="caution">
    <text evidence="1">The sequence shown here is derived from an EMBL/GenBank/DDBJ whole genome shotgun (WGS) entry which is preliminary data.</text>
</comment>
<evidence type="ECO:0000313" key="1">
    <source>
        <dbReference type="EMBL" id="PWK91550.1"/>
    </source>
</evidence>
<proteinExistence type="predicted"/>
<protein>
    <submittedName>
        <fullName evidence="1">Uncharacterized protein</fullName>
    </submittedName>
</protein>
<name>A0A316IFQ4_9PSEU</name>
<dbReference type="Proteomes" id="UP000246005">
    <property type="component" value="Unassembled WGS sequence"/>
</dbReference>